<comment type="similarity">
    <text evidence="1 5">Belongs to the pseudouridine synthase RsuA family.</text>
</comment>
<gene>
    <name evidence="7" type="ORF">DES51_113117</name>
</gene>
<dbReference type="GO" id="GO:0005829">
    <property type="term" value="C:cytosol"/>
    <property type="evidence" value="ECO:0007669"/>
    <property type="project" value="UniProtKB-ARBA"/>
</dbReference>
<dbReference type="Pfam" id="PF00849">
    <property type="entry name" value="PseudoU_synth_2"/>
    <property type="match status" value="1"/>
</dbReference>
<accession>A0A318KKL4</accession>
<dbReference type="InterPro" id="IPR020094">
    <property type="entry name" value="TruA/RsuA/RluB/E/F_N"/>
</dbReference>
<evidence type="ECO:0000259" key="6">
    <source>
        <dbReference type="SMART" id="SM00363"/>
    </source>
</evidence>
<dbReference type="Gene3D" id="3.30.70.1560">
    <property type="entry name" value="Alpha-L RNA-binding motif"/>
    <property type="match status" value="1"/>
</dbReference>
<comment type="caution">
    <text evidence="7">The sequence shown here is derived from an EMBL/GenBank/DDBJ whole genome shotgun (WGS) entry which is preliminary data.</text>
</comment>
<dbReference type="GO" id="GO:0000455">
    <property type="term" value="P:enzyme-directed rRNA pseudouridine synthesis"/>
    <property type="evidence" value="ECO:0007669"/>
    <property type="project" value="UniProtKB-ARBA"/>
</dbReference>
<dbReference type="STRING" id="1034346.GCA_000313565_03427"/>
<reference evidence="7 8" key="1">
    <citation type="submission" date="2018-05" db="EMBL/GenBank/DDBJ databases">
        <title>Genomic Encyclopedia of Type Strains, Phase IV (KMG-IV): sequencing the most valuable type-strain genomes for metagenomic binning, comparative biology and taxonomic classification.</title>
        <authorList>
            <person name="Goeker M."/>
        </authorList>
    </citation>
    <scope>NUCLEOTIDE SEQUENCE [LARGE SCALE GENOMIC DNA]</scope>
    <source>
        <strain evidence="7 8">JC118</strain>
    </source>
</reference>
<dbReference type="NCBIfam" id="TIGR00093">
    <property type="entry name" value="pseudouridine synthase"/>
    <property type="match status" value="1"/>
</dbReference>
<dbReference type="InterPro" id="IPR018496">
    <property type="entry name" value="PsdUridine_synth_RsuA/RluB_CS"/>
</dbReference>
<sequence>MMRLDKFLAHAGLGTRKEVKQLIRSKRIKVNGQLVRNDDLKIDETNDVVLLDDEAVSYEKYIYMMLNKPAGVISATFDEKQATVMDCFDQYIPMDAFPVGRLDIDTEGLLLITNDGALAHELLAPKKHVDKIYYVKVAKAITQAAIEALEAGIQINEEECCEPAAVRQISDDEMELTIHEGKFHQIKRMMHAVGNEVVYLKRLQMGSLKLDESLACGEYRPLSEAEIHALKNREADL</sequence>
<dbReference type="InterPro" id="IPR002942">
    <property type="entry name" value="S4_RNA-bd"/>
</dbReference>
<dbReference type="Proteomes" id="UP000247612">
    <property type="component" value="Unassembled WGS sequence"/>
</dbReference>
<dbReference type="InterPro" id="IPR050343">
    <property type="entry name" value="RsuA_PseudoU_synthase"/>
</dbReference>
<dbReference type="InterPro" id="IPR006145">
    <property type="entry name" value="PsdUridine_synth_RsuA/RluA"/>
</dbReference>
<dbReference type="InterPro" id="IPR020103">
    <property type="entry name" value="PsdUridine_synth_cat_dom_sf"/>
</dbReference>
<dbReference type="PROSITE" id="PS01149">
    <property type="entry name" value="PSI_RSU"/>
    <property type="match status" value="1"/>
</dbReference>
<proteinExistence type="inferred from homology"/>
<dbReference type="SUPFAM" id="SSF55174">
    <property type="entry name" value="Alpha-L RNA-binding motif"/>
    <property type="match status" value="1"/>
</dbReference>
<dbReference type="SUPFAM" id="SSF55120">
    <property type="entry name" value="Pseudouridine synthase"/>
    <property type="match status" value="1"/>
</dbReference>
<dbReference type="Pfam" id="PF01479">
    <property type="entry name" value="S4"/>
    <property type="match status" value="1"/>
</dbReference>
<dbReference type="PROSITE" id="PS50889">
    <property type="entry name" value="S4"/>
    <property type="match status" value="1"/>
</dbReference>
<dbReference type="PANTHER" id="PTHR47683">
    <property type="entry name" value="PSEUDOURIDINE SYNTHASE FAMILY PROTEIN-RELATED"/>
    <property type="match status" value="1"/>
</dbReference>
<name>A0A318KKL4_9FIRM</name>
<keyword evidence="8" id="KW-1185">Reference proteome</keyword>
<dbReference type="EMBL" id="QJKH01000013">
    <property type="protein sequence ID" value="PXX76922.1"/>
    <property type="molecule type" value="Genomic_DNA"/>
</dbReference>
<evidence type="ECO:0000256" key="2">
    <source>
        <dbReference type="ARBA" id="ARBA00022884"/>
    </source>
</evidence>
<dbReference type="InterPro" id="IPR036986">
    <property type="entry name" value="S4_RNA-bd_sf"/>
</dbReference>
<keyword evidence="2 4" id="KW-0694">RNA-binding</keyword>
<organism evidence="7 8">
    <name type="scientific">Dielma fastidiosa</name>
    <dbReference type="NCBI Taxonomy" id="1034346"/>
    <lineage>
        <taxon>Bacteria</taxon>
        <taxon>Bacillati</taxon>
        <taxon>Bacillota</taxon>
        <taxon>Erysipelotrichia</taxon>
        <taxon>Erysipelotrichales</taxon>
        <taxon>Erysipelotrichaceae</taxon>
        <taxon>Dielma</taxon>
    </lineage>
</organism>
<dbReference type="FunFam" id="3.30.70.1560:FF:000001">
    <property type="entry name" value="Pseudouridine synthase"/>
    <property type="match status" value="1"/>
</dbReference>
<dbReference type="CDD" id="cd02553">
    <property type="entry name" value="PseudoU_synth_RsuA"/>
    <property type="match status" value="1"/>
</dbReference>
<evidence type="ECO:0000256" key="5">
    <source>
        <dbReference type="RuleBase" id="RU003887"/>
    </source>
</evidence>
<dbReference type="InterPro" id="IPR000748">
    <property type="entry name" value="PsdUridine_synth_RsuA/RluB/E/F"/>
</dbReference>
<protein>
    <recommendedName>
        <fullName evidence="5">Pseudouridine synthase</fullName>
        <ecNumber evidence="5">5.4.99.-</ecNumber>
    </recommendedName>
</protein>
<feature type="domain" description="RNA-binding S4" evidence="6">
    <location>
        <begin position="2"/>
        <end position="62"/>
    </location>
</feature>
<dbReference type="Gene3D" id="3.30.70.580">
    <property type="entry name" value="Pseudouridine synthase I, catalytic domain, N-terminal subdomain"/>
    <property type="match status" value="1"/>
</dbReference>
<dbReference type="EC" id="5.4.99.-" evidence="5"/>
<evidence type="ECO:0000256" key="3">
    <source>
        <dbReference type="ARBA" id="ARBA00023235"/>
    </source>
</evidence>
<keyword evidence="3 5" id="KW-0413">Isomerase</keyword>
<dbReference type="Gene3D" id="3.10.290.10">
    <property type="entry name" value="RNA-binding S4 domain"/>
    <property type="match status" value="1"/>
</dbReference>
<evidence type="ECO:0000256" key="4">
    <source>
        <dbReference type="PROSITE-ProRule" id="PRU00182"/>
    </source>
</evidence>
<evidence type="ECO:0000313" key="8">
    <source>
        <dbReference type="Proteomes" id="UP000247612"/>
    </source>
</evidence>
<dbReference type="GO" id="GO:0120159">
    <property type="term" value="F:rRNA pseudouridine synthase activity"/>
    <property type="evidence" value="ECO:0007669"/>
    <property type="project" value="UniProtKB-ARBA"/>
</dbReference>
<dbReference type="SMART" id="SM00363">
    <property type="entry name" value="S4"/>
    <property type="match status" value="1"/>
</dbReference>
<dbReference type="RefSeq" id="WP_022939706.1">
    <property type="nucleotide sequence ID" value="NZ_QJKH01000013.1"/>
</dbReference>
<evidence type="ECO:0000256" key="1">
    <source>
        <dbReference type="ARBA" id="ARBA00008348"/>
    </source>
</evidence>
<dbReference type="GO" id="GO:0003723">
    <property type="term" value="F:RNA binding"/>
    <property type="evidence" value="ECO:0007669"/>
    <property type="project" value="UniProtKB-KW"/>
</dbReference>
<evidence type="ECO:0000313" key="7">
    <source>
        <dbReference type="EMBL" id="PXX76922.1"/>
    </source>
</evidence>
<dbReference type="CDD" id="cd00165">
    <property type="entry name" value="S4"/>
    <property type="match status" value="1"/>
</dbReference>
<dbReference type="AlphaFoldDB" id="A0A318KKL4"/>
<dbReference type="PANTHER" id="PTHR47683:SF4">
    <property type="entry name" value="PSEUDOURIDINE SYNTHASE"/>
    <property type="match status" value="1"/>
</dbReference>
<dbReference type="InterPro" id="IPR042092">
    <property type="entry name" value="PsdUridine_s_RsuA/RluB/E/F_cat"/>
</dbReference>